<sequence>MSERTTDKTVSPAIQVRGLVNRLGDLTVHDGLDLEIPAGTTVGLVGGSGAGKTVLLRTLLALREPQAGSVRLFGQEMVGVGEAELRRRRRRIGMLFQHGALFGGLTVLENIALPLREHTALSGAVIEELALIKLKMAGLPPSAAGLYSDELSGGMIKRAALARALIMDPDILFLDEPTAGLDPVNAAAFDELIRELSELLGLTVVMVTHDLDALWQITHQVVFLGRGRVLAQGPVAEMSQSEIPEVADYFSDRRKQEAS</sequence>
<evidence type="ECO:0000256" key="3">
    <source>
        <dbReference type="ARBA" id="ARBA00022840"/>
    </source>
</evidence>
<feature type="domain" description="ABC transporter" evidence="4">
    <location>
        <begin position="14"/>
        <end position="251"/>
    </location>
</feature>
<protein>
    <submittedName>
        <fullName evidence="5">ATP-binding cassette domain-containing protein</fullName>
    </submittedName>
</protein>
<dbReference type="PROSITE" id="PS50893">
    <property type="entry name" value="ABC_TRANSPORTER_2"/>
    <property type="match status" value="1"/>
</dbReference>
<dbReference type="PANTHER" id="PTHR43023">
    <property type="entry name" value="PROTEIN TRIGALACTOSYLDIACYLGLYCEROL 3, CHLOROPLASTIC"/>
    <property type="match status" value="1"/>
</dbReference>
<gene>
    <name evidence="5" type="ORF">RBH19_09115</name>
</gene>
<dbReference type="RefSeq" id="WP_306728532.1">
    <property type="nucleotide sequence ID" value="NZ_JAVDDT010000005.1"/>
</dbReference>
<evidence type="ECO:0000256" key="1">
    <source>
        <dbReference type="ARBA" id="ARBA00022448"/>
    </source>
</evidence>
<dbReference type="SMART" id="SM00382">
    <property type="entry name" value="AAA"/>
    <property type="match status" value="1"/>
</dbReference>
<evidence type="ECO:0000313" key="5">
    <source>
        <dbReference type="EMBL" id="MDQ2070034.1"/>
    </source>
</evidence>
<dbReference type="InterPro" id="IPR003439">
    <property type="entry name" value="ABC_transporter-like_ATP-bd"/>
</dbReference>
<keyword evidence="1" id="KW-0813">Transport</keyword>
<organism evidence="5 6">
    <name type="scientific">Natronospira bacteriovora</name>
    <dbReference type="NCBI Taxonomy" id="3069753"/>
    <lineage>
        <taxon>Bacteria</taxon>
        <taxon>Pseudomonadati</taxon>
        <taxon>Pseudomonadota</taxon>
        <taxon>Gammaproteobacteria</taxon>
        <taxon>Natronospirales</taxon>
        <taxon>Natronospiraceae</taxon>
        <taxon>Natronospira</taxon>
    </lineage>
</organism>
<keyword evidence="6" id="KW-1185">Reference proteome</keyword>
<dbReference type="SUPFAM" id="SSF52540">
    <property type="entry name" value="P-loop containing nucleoside triphosphate hydrolases"/>
    <property type="match status" value="1"/>
</dbReference>
<proteinExistence type="predicted"/>
<dbReference type="PANTHER" id="PTHR43023:SF3">
    <property type="entry name" value="PROTEIN TRIGALACTOSYLDIACYLGLYCEROL 3, CHLOROPLASTIC"/>
    <property type="match status" value="1"/>
</dbReference>
<dbReference type="Gene3D" id="3.40.50.300">
    <property type="entry name" value="P-loop containing nucleotide triphosphate hydrolases"/>
    <property type="match status" value="1"/>
</dbReference>
<dbReference type="InterPro" id="IPR017871">
    <property type="entry name" value="ABC_transporter-like_CS"/>
</dbReference>
<keyword evidence="3 5" id="KW-0067">ATP-binding</keyword>
<dbReference type="EMBL" id="JAVDDT010000005">
    <property type="protein sequence ID" value="MDQ2070034.1"/>
    <property type="molecule type" value="Genomic_DNA"/>
</dbReference>
<dbReference type="PROSITE" id="PS00211">
    <property type="entry name" value="ABC_TRANSPORTER_1"/>
    <property type="match status" value="1"/>
</dbReference>
<evidence type="ECO:0000259" key="4">
    <source>
        <dbReference type="PROSITE" id="PS50893"/>
    </source>
</evidence>
<dbReference type="Proteomes" id="UP001239019">
    <property type="component" value="Unassembled WGS sequence"/>
</dbReference>
<comment type="caution">
    <text evidence="5">The sequence shown here is derived from an EMBL/GenBank/DDBJ whole genome shotgun (WGS) entry which is preliminary data.</text>
</comment>
<evidence type="ECO:0000313" key="6">
    <source>
        <dbReference type="Proteomes" id="UP001239019"/>
    </source>
</evidence>
<dbReference type="InterPro" id="IPR003593">
    <property type="entry name" value="AAA+_ATPase"/>
</dbReference>
<dbReference type="Pfam" id="PF00005">
    <property type="entry name" value="ABC_tran"/>
    <property type="match status" value="1"/>
</dbReference>
<reference evidence="5 6" key="1">
    <citation type="submission" date="2023-08" db="EMBL/GenBank/DDBJ databases">
        <title>Whole-genome sequencing of halo(alkali)philic microorganisms from hypersaline lakes.</title>
        <authorList>
            <person name="Sorokin D.Y."/>
            <person name="Abbas B."/>
            <person name="Merkel A.Y."/>
        </authorList>
    </citation>
    <scope>NUCLEOTIDE SEQUENCE [LARGE SCALE GENOMIC DNA]</scope>
    <source>
        <strain evidence="5 6">AB-CW4</strain>
    </source>
</reference>
<keyword evidence="2" id="KW-0547">Nucleotide-binding</keyword>
<dbReference type="GO" id="GO:0005524">
    <property type="term" value="F:ATP binding"/>
    <property type="evidence" value="ECO:0007669"/>
    <property type="project" value="UniProtKB-KW"/>
</dbReference>
<name>A0ABU0W7Y7_9GAMM</name>
<dbReference type="InterPro" id="IPR027417">
    <property type="entry name" value="P-loop_NTPase"/>
</dbReference>
<accession>A0ABU0W7Y7</accession>
<evidence type="ECO:0000256" key="2">
    <source>
        <dbReference type="ARBA" id="ARBA00022741"/>
    </source>
</evidence>